<protein>
    <submittedName>
        <fullName evidence="1">Uncharacterized protein</fullName>
    </submittedName>
</protein>
<name>A0A1B9H2A9_9TREE</name>
<organism evidence="1 2">
    <name type="scientific">Kwoniella heveanensis BCC8398</name>
    <dbReference type="NCBI Taxonomy" id="1296120"/>
    <lineage>
        <taxon>Eukaryota</taxon>
        <taxon>Fungi</taxon>
        <taxon>Dikarya</taxon>
        <taxon>Basidiomycota</taxon>
        <taxon>Agaricomycotina</taxon>
        <taxon>Tremellomycetes</taxon>
        <taxon>Tremellales</taxon>
        <taxon>Cryptococcaceae</taxon>
        <taxon>Kwoniella</taxon>
    </lineage>
</organism>
<dbReference type="AlphaFoldDB" id="A0A1B9H2A9"/>
<reference evidence="2" key="2">
    <citation type="submission" date="2013-12" db="EMBL/GenBank/DDBJ databases">
        <title>Evolution of pathogenesis and genome organization in the Tremellales.</title>
        <authorList>
            <person name="Cuomo C."/>
            <person name="Litvintseva A."/>
            <person name="Heitman J."/>
            <person name="Chen Y."/>
            <person name="Sun S."/>
            <person name="Springer D."/>
            <person name="Dromer F."/>
            <person name="Young S."/>
            <person name="Zeng Q."/>
            <person name="Chapman S."/>
            <person name="Gujja S."/>
            <person name="Saif S."/>
            <person name="Birren B."/>
        </authorList>
    </citation>
    <scope>NUCLEOTIDE SEQUENCE [LARGE SCALE GENOMIC DNA]</scope>
    <source>
        <strain evidence="2">BCC8398</strain>
    </source>
</reference>
<accession>A0A1B9H2A9</accession>
<gene>
    <name evidence="1" type="ORF">I316_00524</name>
</gene>
<sequence length="189" mass="20121">MSARGPPSIASSAATATAAANTNRQILFQSTVDPRESIARETRPDGTVSTVLTKRCTASLVDAPGPGGRTVSYPVAGGLHHPYDHLSALDHDSTAQSQTVTHDHTRNRGLNSQNPIFPGESTIRYSDLGTCEKTTVTFDEPGQSYSSFVRGFFRTGRPPTDHHVTVESYHPDADLSAIDYPPTGGTPTA</sequence>
<dbReference type="EMBL" id="KV700122">
    <property type="protein sequence ID" value="OCF37403.1"/>
    <property type="molecule type" value="Genomic_DNA"/>
</dbReference>
<dbReference type="Proteomes" id="UP000092666">
    <property type="component" value="Unassembled WGS sequence"/>
</dbReference>
<evidence type="ECO:0000313" key="2">
    <source>
        <dbReference type="Proteomes" id="UP000092666"/>
    </source>
</evidence>
<reference evidence="1 2" key="1">
    <citation type="submission" date="2013-07" db="EMBL/GenBank/DDBJ databases">
        <title>The Genome Sequence of Cryptococcus heveanensis BCC8398.</title>
        <authorList>
            <consortium name="The Broad Institute Genome Sequencing Platform"/>
            <person name="Cuomo C."/>
            <person name="Litvintseva A."/>
            <person name="Chen Y."/>
            <person name="Heitman J."/>
            <person name="Sun S."/>
            <person name="Springer D."/>
            <person name="Dromer F."/>
            <person name="Young S.K."/>
            <person name="Zeng Q."/>
            <person name="Gargeya S."/>
            <person name="Fitzgerald M."/>
            <person name="Abouelleil A."/>
            <person name="Alvarado L."/>
            <person name="Berlin A.M."/>
            <person name="Chapman S.B."/>
            <person name="Dewar J."/>
            <person name="Goldberg J."/>
            <person name="Griggs A."/>
            <person name="Gujja S."/>
            <person name="Hansen M."/>
            <person name="Howarth C."/>
            <person name="Imamovic A."/>
            <person name="Larimer J."/>
            <person name="McCowan C."/>
            <person name="Murphy C."/>
            <person name="Pearson M."/>
            <person name="Priest M."/>
            <person name="Roberts A."/>
            <person name="Saif S."/>
            <person name="Shea T."/>
            <person name="Sykes S."/>
            <person name="Wortman J."/>
            <person name="Nusbaum C."/>
            <person name="Birren B."/>
        </authorList>
    </citation>
    <scope>NUCLEOTIDE SEQUENCE [LARGE SCALE GENOMIC DNA]</scope>
    <source>
        <strain evidence="1 2">BCC8398</strain>
    </source>
</reference>
<evidence type="ECO:0000313" key="1">
    <source>
        <dbReference type="EMBL" id="OCF37403.1"/>
    </source>
</evidence>
<keyword evidence="2" id="KW-1185">Reference proteome</keyword>
<proteinExistence type="predicted"/>